<keyword evidence="7" id="KW-0479">Metal-binding</keyword>
<comment type="subcellular location">
    <subcellularLocation>
        <location evidence="2">Cell membrane</location>
        <topology evidence="2">Multi-pass membrane protein</topology>
    </subcellularLocation>
</comment>
<evidence type="ECO:0000256" key="5">
    <source>
        <dbReference type="ARBA" id="ARBA00022617"/>
    </source>
</evidence>
<comment type="similarity">
    <text evidence="12">Belongs to the cytochrome b561 family.</text>
</comment>
<name>A0A853R4I4_9VIBR</name>
<keyword evidence="10" id="KW-0408">Iron</keyword>
<keyword evidence="4" id="KW-1003">Cell membrane</keyword>
<evidence type="ECO:0000256" key="1">
    <source>
        <dbReference type="ARBA" id="ARBA00001970"/>
    </source>
</evidence>
<keyword evidence="9 13" id="KW-1133">Transmembrane helix</keyword>
<dbReference type="GO" id="GO:0005886">
    <property type="term" value="C:plasma membrane"/>
    <property type="evidence" value="ECO:0007669"/>
    <property type="project" value="UniProtKB-SubCell"/>
</dbReference>
<dbReference type="GO" id="GO:0009055">
    <property type="term" value="F:electron transfer activity"/>
    <property type="evidence" value="ECO:0007669"/>
    <property type="project" value="InterPro"/>
</dbReference>
<feature type="transmembrane region" description="Helical" evidence="13">
    <location>
        <begin position="39"/>
        <end position="61"/>
    </location>
</feature>
<feature type="transmembrane region" description="Helical" evidence="13">
    <location>
        <begin position="81"/>
        <end position="102"/>
    </location>
</feature>
<accession>A0A853R4I4</accession>
<dbReference type="GO" id="GO:0046872">
    <property type="term" value="F:metal ion binding"/>
    <property type="evidence" value="ECO:0007669"/>
    <property type="project" value="UniProtKB-KW"/>
</dbReference>
<feature type="transmembrane region" description="Helical" evidence="13">
    <location>
        <begin position="142"/>
        <end position="162"/>
    </location>
</feature>
<keyword evidence="16" id="KW-1185">Reference proteome</keyword>
<organism evidence="15 16">
    <name type="scientific">Vibrio ordalii FS-238</name>
    <dbReference type="NCBI Taxonomy" id="617133"/>
    <lineage>
        <taxon>Bacteria</taxon>
        <taxon>Pseudomonadati</taxon>
        <taxon>Pseudomonadota</taxon>
        <taxon>Gammaproteobacteria</taxon>
        <taxon>Vibrionales</taxon>
        <taxon>Vibrionaceae</taxon>
        <taxon>Vibrio</taxon>
    </lineage>
</organism>
<comment type="cofactor">
    <cofactor evidence="1">
        <name>heme b</name>
        <dbReference type="ChEBI" id="CHEBI:60344"/>
    </cofactor>
</comment>
<proteinExistence type="inferred from homology"/>
<evidence type="ECO:0000256" key="4">
    <source>
        <dbReference type="ARBA" id="ARBA00022475"/>
    </source>
</evidence>
<keyword evidence="3" id="KW-0813">Transport</keyword>
<evidence type="ECO:0000256" key="9">
    <source>
        <dbReference type="ARBA" id="ARBA00022989"/>
    </source>
</evidence>
<evidence type="ECO:0000256" key="8">
    <source>
        <dbReference type="ARBA" id="ARBA00022982"/>
    </source>
</evidence>
<evidence type="ECO:0000256" key="12">
    <source>
        <dbReference type="ARBA" id="ARBA00037975"/>
    </source>
</evidence>
<evidence type="ECO:0000256" key="3">
    <source>
        <dbReference type="ARBA" id="ARBA00022448"/>
    </source>
</evidence>
<dbReference type="InterPro" id="IPR011577">
    <property type="entry name" value="Cyt_b561_bac/Ni-Hgenase"/>
</dbReference>
<keyword evidence="5" id="KW-0349">Heme</keyword>
<dbReference type="RefSeq" id="WP_017045183.1">
    <property type="nucleotide sequence ID" value="NZ_AJYS02000079.1"/>
</dbReference>
<keyword evidence="8" id="KW-0249">Electron transport</keyword>
<reference evidence="15 16" key="1">
    <citation type="journal article" date="2012" name="Science">
        <title>Ecological populations of bacteria act as socially cohesive units of antibiotic production and resistance.</title>
        <authorList>
            <person name="Cordero O.X."/>
            <person name="Wildschutte H."/>
            <person name="Kirkup B."/>
            <person name="Proehl S."/>
            <person name="Ngo L."/>
            <person name="Hussain F."/>
            <person name="Le Roux F."/>
            <person name="Mincer T."/>
            <person name="Polz M.F."/>
        </authorList>
    </citation>
    <scope>NUCLEOTIDE SEQUENCE [LARGE SCALE GENOMIC DNA]</scope>
    <source>
        <strain evidence="15 16">FS-238</strain>
    </source>
</reference>
<evidence type="ECO:0000256" key="7">
    <source>
        <dbReference type="ARBA" id="ARBA00022723"/>
    </source>
</evidence>
<keyword evidence="11 13" id="KW-0472">Membrane</keyword>
<evidence type="ECO:0000259" key="14">
    <source>
        <dbReference type="Pfam" id="PF01292"/>
    </source>
</evidence>
<keyword evidence="6 13" id="KW-0812">Transmembrane</keyword>
<evidence type="ECO:0000313" key="15">
    <source>
        <dbReference type="EMBL" id="OEE39687.1"/>
    </source>
</evidence>
<dbReference type="PANTHER" id="PTHR30529:SF1">
    <property type="entry name" value="CYTOCHROME B561 HOMOLOG 2"/>
    <property type="match status" value="1"/>
</dbReference>
<evidence type="ECO:0000256" key="13">
    <source>
        <dbReference type="SAM" id="Phobius"/>
    </source>
</evidence>
<comment type="caution">
    <text evidence="15">The sequence shown here is derived from an EMBL/GenBank/DDBJ whole genome shotgun (WGS) entry which is preliminary data.</text>
</comment>
<feature type="domain" description="Cytochrome b561 bacterial/Ni-hydrogenase" evidence="14">
    <location>
        <begin position="3"/>
        <end position="170"/>
    </location>
</feature>
<gene>
    <name evidence="15" type="ORF">A1QS_02995</name>
</gene>
<feature type="transmembrane region" description="Helical" evidence="13">
    <location>
        <begin position="6"/>
        <end position="27"/>
    </location>
</feature>
<evidence type="ECO:0000256" key="11">
    <source>
        <dbReference type="ARBA" id="ARBA00023136"/>
    </source>
</evidence>
<dbReference type="SUPFAM" id="SSF81342">
    <property type="entry name" value="Transmembrane di-heme cytochromes"/>
    <property type="match status" value="1"/>
</dbReference>
<dbReference type="AlphaFoldDB" id="A0A853R4I4"/>
<evidence type="ECO:0000256" key="6">
    <source>
        <dbReference type="ARBA" id="ARBA00022692"/>
    </source>
</evidence>
<evidence type="ECO:0000256" key="10">
    <source>
        <dbReference type="ARBA" id="ARBA00023004"/>
    </source>
</evidence>
<dbReference type="Pfam" id="PF01292">
    <property type="entry name" value="Ni_hydr_CYTB"/>
    <property type="match status" value="1"/>
</dbReference>
<dbReference type="GO" id="GO:0022904">
    <property type="term" value="P:respiratory electron transport chain"/>
    <property type="evidence" value="ECO:0007669"/>
    <property type="project" value="InterPro"/>
</dbReference>
<evidence type="ECO:0000256" key="2">
    <source>
        <dbReference type="ARBA" id="ARBA00004651"/>
    </source>
</evidence>
<dbReference type="GeneID" id="83859963"/>
<protein>
    <recommendedName>
        <fullName evidence="14">Cytochrome b561 bacterial/Ni-hydrogenase domain-containing protein</fullName>
    </recommendedName>
</protein>
<dbReference type="PANTHER" id="PTHR30529">
    <property type="entry name" value="CYTOCHROME B561"/>
    <property type="match status" value="1"/>
</dbReference>
<dbReference type="InterPro" id="IPR016174">
    <property type="entry name" value="Di-haem_cyt_TM"/>
</dbReference>
<dbReference type="Proteomes" id="UP000094808">
    <property type="component" value="Unassembled WGS sequence"/>
</dbReference>
<dbReference type="InterPro" id="IPR052168">
    <property type="entry name" value="Cytochrome_b561_oxidase"/>
</dbReference>
<dbReference type="EMBL" id="AJYS02000079">
    <property type="protein sequence ID" value="OEE39687.1"/>
    <property type="molecule type" value="Genomic_DNA"/>
</dbReference>
<dbReference type="GO" id="GO:0020037">
    <property type="term" value="F:heme binding"/>
    <property type="evidence" value="ECO:0007669"/>
    <property type="project" value="TreeGrafter"/>
</dbReference>
<evidence type="ECO:0000313" key="16">
    <source>
        <dbReference type="Proteomes" id="UP000094808"/>
    </source>
</evidence>
<sequence>MKHNKIIIAIHWVIALLFVLLFLSDSFRSFSDKGSEMRVLWLNLHAWFGVAVFGLSMIRLAVKLSTTAPAPVYESDLMQKLLYGAHAALYLLTLLVPISGYLRFAGKGRTLTLAGDAIPSLIGKSDWLYNIGKTLHGEVMQVIVLTVIGGHIAAALYHHFIVKDQVMARIKP</sequence>